<sequence>MIYLVAVVTGCSKPKGLLYSDIARVQLNDTSTVNNTFFYEPATVTRDTVYIKVNTIGPIANFDRAVNLMPVVEQGVLNPAIPGVHYVPLDDPSLKKMMVVKANAVVAMIPIIMLRDPSLKVQSVRLRLGLVANDQFGLGQVKDRSCTVLFSDRLERFFSWRVDSYLAAAFSSFGKYSTGKHQFMYDTLKERVDEEWYQAIAKIGGQQHYKNLLKARLEIFNADPANLASGKAPLRETSNPTSPIVAFP</sequence>
<dbReference type="Pfam" id="PF16132">
    <property type="entry name" value="DUF4843"/>
    <property type="match status" value="1"/>
</dbReference>
<reference evidence="1 3" key="1">
    <citation type="submission" date="2019-02" db="EMBL/GenBank/DDBJ databases">
        <title>Pedobacter sp. RP-3-8 sp. nov., isolated from Arctic soil.</title>
        <authorList>
            <person name="Dahal R.H."/>
        </authorList>
    </citation>
    <scope>NUCLEOTIDE SEQUENCE [LARGE SCALE GENOMIC DNA]</scope>
    <source>
        <strain evidence="1 3">RP-3-8</strain>
    </source>
</reference>
<evidence type="ECO:0000313" key="1">
    <source>
        <dbReference type="EMBL" id="TCC96697.1"/>
    </source>
</evidence>
<proteinExistence type="predicted"/>
<dbReference type="Proteomes" id="UP000309594">
    <property type="component" value="Unassembled WGS sequence"/>
</dbReference>
<dbReference type="OrthoDB" id="1096291at2"/>
<reference evidence="2 4" key="2">
    <citation type="submission" date="2019-04" db="EMBL/GenBank/DDBJ databases">
        <title>Pedobacter sp. RP-1-16 sp. nov., isolated from Arctic soil.</title>
        <authorList>
            <person name="Dahal R.H."/>
            <person name="Kim D.-U."/>
        </authorList>
    </citation>
    <scope>NUCLEOTIDE SEQUENCE [LARGE SCALE GENOMIC DNA]</scope>
    <source>
        <strain evidence="2 4">RP-1-16</strain>
    </source>
</reference>
<comment type="caution">
    <text evidence="1">The sequence shown here is derived from an EMBL/GenBank/DDBJ whole genome shotgun (WGS) entry which is preliminary data.</text>
</comment>
<evidence type="ECO:0000313" key="4">
    <source>
        <dbReference type="Proteomes" id="UP000309594"/>
    </source>
</evidence>
<organism evidence="1 3">
    <name type="scientific">Pedobacter hiemivivus</name>
    <dbReference type="NCBI Taxonomy" id="2530454"/>
    <lineage>
        <taxon>Bacteria</taxon>
        <taxon>Pseudomonadati</taxon>
        <taxon>Bacteroidota</taxon>
        <taxon>Sphingobacteriia</taxon>
        <taxon>Sphingobacteriales</taxon>
        <taxon>Sphingobacteriaceae</taxon>
        <taxon>Pedobacter</taxon>
    </lineage>
</organism>
<dbReference type="AlphaFoldDB" id="A0A4R0NAQ5"/>
<dbReference type="InterPro" id="IPR032299">
    <property type="entry name" value="DUF4843"/>
</dbReference>
<dbReference type="EMBL" id="SWDX01000010">
    <property type="protein sequence ID" value="TKC57262.1"/>
    <property type="molecule type" value="Genomic_DNA"/>
</dbReference>
<keyword evidence="3" id="KW-1185">Reference proteome</keyword>
<evidence type="ECO:0000313" key="2">
    <source>
        <dbReference type="EMBL" id="TKC57262.1"/>
    </source>
</evidence>
<gene>
    <name evidence="1" type="ORF">EZ444_10860</name>
    <name evidence="2" type="ORF">FBD94_21555</name>
</gene>
<dbReference type="EMBL" id="SJSM01000005">
    <property type="protein sequence ID" value="TCC96697.1"/>
    <property type="molecule type" value="Genomic_DNA"/>
</dbReference>
<dbReference type="Proteomes" id="UP000291117">
    <property type="component" value="Unassembled WGS sequence"/>
</dbReference>
<evidence type="ECO:0000313" key="3">
    <source>
        <dbReference type="Proteomes" id="UP000291117"/>
    </source>
</evidence>
<name>A0A4R0NAQ5_9SPHI</name>
<protein>
    <submittedName>
        <fullName evidence="1">DUF4843 domain-containing protein</fullName>
    </submittedName>
</protein>
<accession>A0A4U1G8K2</accession>
<accession>A0A4R0NAQ5</accession>